<keyword evidence="1" id="KW-0812">Transmembrane</keyword>
<accession>A0A1H5XMS2</accession>
<protein>
    <submittedName>
        <fullName evidence="2">Uncharacterized protein</fullName>
    </submittedName>
</protein>
<feature type="transmembrane region" description="Helical" evidence="1">
    <location>
        <begin position="35"/>
        <end position="55"/>
    </location>
</feature>
<proteinExistence type="predicted"/>
<gene>
    <name evidence="2" type="ORF">SAMN04488130_106118</name>
</gene>
<dbReference type="RefSeq" id="WP_103999933.1">
    <property type="nucleotide sequence ID" value="NZ_FNVP01000006.1"/>
</dbReference>
<sequence length="61" mass="6984">MLKKFTLSDKLLFVAAFLSLIFSEVLYFQGNKDQAIFIGIWVPSILAFGIYLKLIQNNKDV</sequence>
<keyword evidence="1" id="KW-1133">Transmembrane helix</keyword>
<evidence type="ECO:0000313" key="2">
    <source>
        <dbReference type="EMBL" id="SEG13071.1"/>
    </source>
</evidence>
<keyword evidence="3" id="KW-1185">Reference proteome</keyword>
<organism evidence="2 3">
    <name type="scientific">Flavobacterium urumqiense</name>
    <dbReference type="NCBI Taxonomy" id="935224"/>
    <lineage>
        <taxon>Bacteria</taxon>
        <taxon>Pseudomonadati</taxon>
        <taxon>Bacteroidota</taxon>
        <taxon>Flavobacteriia</taxon>
        <taxon>Flavobacteriales</taxon>
        <taxon>Flavobacteriaceae</taxon>
        <taxon>Flavobacterium</taxon>
    </lineage>
</organism>
<dbReference type="AlphaFoldDB" id="A0A1H5XMS2"/>
<name>A0A1H5XMS2_9FLAO</name>
<dbReference type="Proteomes" id="UP000236737">
    <property type="component" value="Unassembled WGS sequence"/>
</dbReference>
<evidence type="ECO:0000256" key="1">
    <source>
        <dbReference type="SAM" id="Phobius"/>
    </source>
</evidence>
<feature type="transmembrane region" description="Helical" evidence="1">
    <location>
        <begin position="12"/>
        <end position="29"/>
    </location>
</feature>
<dbReference type="EMBL" id="FNVP01000006">
    <property type="protein sequence ID" value="SEG13071.1"/>
    <property type="molecule type" value="Genomic_DNA"/>
</dbReference>
<evidence type="ECO:0000313" key="3">
    <source>
        <dbReference type="Proteomes" id="UP000236737"/>
    </source>
</evidence>
<dbReference type="OrthoDB" id="1202835at2"/>
<reference evidence="3" key="1">
    <citation type="submission" date="2016-10" db="EMBL/GenBank/DDBJ databases">
        <authorList>
            <person name="Varghese N."/>
            <person name="Submissions S."/>
        </authorList>
    </citation>
    <scope>NUCLEOTIDE SEQUENCE [LARGE SCALE GENOMIC DNA]</scope>
    <source>
        <strain evidence="3">CGMCC 1.9230</strain>
    </source>
</reference>
<keyword evidence="1" id="KW-0472">Membrane</keyword>